<dbReference type="PRINTS" id="PR00758">
    <property type="entry name" value="ARSENICPUMP"/>
</dbReference>
<dbReference type="GO" id="GO:0005886">
    <property type="term" value="C:plasma membrane"/>
    <property type="evidence" value="ECO:0007669"/>
    <property type="project" value="UniProtKB-SubCell"/>
</dbReference>
<dbReference type="EMBL" id="AP025314">
    <property type="protein sequence ID" value="BDD11241.1"/>
    <property type="molecule type" value="Genomic_DNA"/>
</dbReference>
<evidence type="ECO:0000256" key="3">
    <source>
        <dbReference type="ARBA" id="ARBA00022448"/>
    </source>
</evidence>
<dbReference type="InterPro" id="IPR004680">
    <property type="entry name" value="Cit_transptr-like_dom"/>
</dbReference>
<keyword evidence="11" id="KW-1185">Reference proteome</keyword>
<evidence type="ECO:0000259" key="9">
    <source>
        <dbReference type="Pfam" id="PF03600"/>
    </source>
</evidence>
<feature type="transmembrane region" description="Helical" evidence="8">
    <location>
        <begin position="251"/>
        <end position="267"/>
    </location>
</feature>
<evidence type="ECO:0000256" key="1">
    <source>
        <dbReference type="ARBA" id="ARBA00004651"/>
    </source>
</evidence>
<feature type="transmembrane region" description="Helical" evidence="8">
    <location>
        <begin position="66"/>
        <end position="88"/>
    </location>
</feature>
<evidence type="ECO:0000256" key="2">
    <source>
        <dbReference type="ARBA" id="ARBA00009843"/>
    </source>
</evidence>
<dbReference type="Proteomes" id="UP001348817">
    <property type="component" value="Chromosome"/>
</dbReference>
<accession>A0AAU9CGF8</accession>
<feature type="transmembrane region" description="Helical" evidence="8">
    <location>
        <begin position="319"/>
        <end position="341"/>
    </location>
</feature>
<feature type="transmembrane region" description="Helical" evidence="8">
    <location>
        <begin position="37"/>
        <end position="54"/>
    </location>
</feature>
<keyword evidence="4" id="KW-1003">Cell membrane</keyword>
<dbReference type="RefSeq" id="WP_338392745.1">
    <property type="nucleotide sequence ID" value="NZ_AP025314.1"/>
</dbReference>
<keyword evidence="7 8" id="KW-0472">Membrane</keyword>
<dbReference type="PANTHER" id="PTHR43302">
    <property type="entry name" value="TRANSPORTER ARSB-RELATED"/>
    <property type="match status" value="1"/>
</dbReference>
<keyword evidence="5 8" id="KW-0812">Transmembrane</keyword>
<dbReference type="PANTHER" id="PTHR43302:SF5">
    <property type="entry name" value="TRANSPORTER ARSB-RELATED"/>
    <property type="match status" value="1"/>
</dbReference>
<dbReference type="AlphaFoldDB" id="A0AAU9CGF8"/>
<gene>
    <name evidence="10" type="ORF">FUAX_36730</name>
</gene>
<feature type="transmembrane region" description="Helical" evidence="8">
    <location>
        <begin position="223"/>
        <end position="245"/>
    </location>
</feature>
<evidence type="ECO:0000256" key="8">
    <source>
        <dbReference type="SAM" id="Phobius"/>
    </source>
</evidence>
<dbReference type="KEGG" id="fax:FUAX_36730"/>
<dbReference type="InterPro" id="IPR000802">
    <property type="entry name" value="Arsenical_pump_ArsB"/>
</dbReference>
<evidence type="ECO:0000256" key="7">
    <source>
        <dbReference type="ARBA" id="ARBA00023136"/>
    </source>
</evidence>
<feature type="transmembrane region" description="Helical" evidence="8">
    <location>
        <begin position="279"/>
        <end position="299"/>
    </location>
</feature>
<evidence type="ECO:0000256" key="4">
    <source>
        <dbReference type="ARBA" id="ARBA00022475"/>
    </source>
</evidence>
<feature type="transmembrane region" description="Helical" evidence="8">
    <location>
        <begin position="6"/>
        <end position="25"/>
    </location>
</feature>
<sequence length="421" mass="44790">MSVGVPAPHIVTLTIIAVVYLGMILGKFGDLKIDRSAIVLIGMIALLVAGSISLPKAIQSVDFPSMLILFGLMTISSQLHLAGFYRLLASKVAEKTASPRVFLALLMFSSGLLSALINNDVVCLVFTPVITKALLKAGYRPAPFLIGMALASNIGCSLTLIGNAQSVVIGQVANLNFGGYTAWSAVPSLLSLAVAFFVVCGLSRKDLVAENNAEAGLAEERTIAINPLLVRKGVLVLVLLIATYFTDIPRYLSTLVAAGIILINSSIKSRKILNRVDWQLLILFSGLFVLMGALNETGLPKDIYSWLNSKGINPESKSVTALLTGFAGNLMNNAAGFILILQIVEIKEAMTGYVIAIANAFGGNLLLTSSVANLIVANAAAKYDVRISFKEFMRYGIPVSVLSFVILLAWIRLMEGGSLVP</sequence>
<proteinExistence type="inferred from homology"/>
<comment type="similarity">
    <text evidence="2">Belongs to the CitM (TC 2.A.11) transporter family.</text>
</comment>
<evidence type="ECO:0000256" key="5">
    <source>
        <dbReference type="ARBA" id="ARBA00022692"/>
    </source>
</evidence>
<evidence type="ECO:0000256" key="6">
    <source>
        <dbReference type="ARBA" id="ARBA00022989"/>
    </source>
</evidence>
<dbReference type="Pfam" id="PF03600">
    <property type="entry name" value="CitMHS"/>
    <property type="match status" value="1"/>
</dbReference>
<protein>
    <submittedName>
        <fullName evidence="10">Transporter</fullName>
    </submittedName>
</protein>
<feature type="domain" description="Citrate transporter-like" evidence="9">
    <location>
        <begin position="24"/>
        <end position="344"/>
    </location>
</feature>
<feature type="transmembrane region" description="Helical" evidence="8">
    <location>
        <begin position="353"/>
        <end position="375"/>
    </location>
</feature>
<feature type="transmembrane region" description="Helical" evidence="8">
    <location>
        <begin position="100"/>
        <end position="117"/>
    </location>
</feature>
<name>A0AAU9CGF8_9BACT</name>
<keyword evidence="6 8" id="KW-1133">Transmembrane helix</keyword>
<feature type="transmembrane region" description="Helical" evidence="8">
    <location>
        <begin position="395"/>
        <end position="413"/>
    </location>
</feature>
<feature type="transmembrane region" description="Helical" evidence="8">
    <location>
        <begin position="180"/>
        <end position="202"/>
    </location>
</feature>
<organism evidence="10 11">
    <name type="scientific">Fulvitalea axinellae</name>
    <dbReference type="NCBI Taxonomy" id="1182444"/>
    <lineage>
        <taxon>Bacteria</taxon>
        <taxon>Pseudomonadati</taxon>
        <taxon>Bacteroidota</taxon>
        <taxon>Cytophagia</taxon>
        <taxon>Cytophagales</taxon>
        <taxon>Persicobacteraceae</taxon>
        <taxon>Fulvitalea</taxon>
    </lineage>
</organism>
<reference evidence="10 11" key="1">
    <citation type="submission" date="2021-12" db="EMBL/GenBank/DDBJ databases">
        <title>Genome sequencing of bacteria with rrn-lacking chromosome and rrn-plasmid.</title>
        <authorList>
            <person name="Anda M."/>
            <person name="Iwasaki W."/>
        </authorList>
    </citation>
    <scope>NUCLEOTIDE SEQUENCE [LARGE SCALE GENOMIC DNA]</scope>
    <source>
        <strain evidence="10 11">DSM 100852</strain>
    </source>
</reference>
<keyword evidence="3" id="KW-0813">Transport</keyword>
<dbReference type="GO" id="GO:0015105">
    <property type="term" value="F:arsenite transmembrane transporter activity"/>
    <property type="evidence" value="ECO:0007669"/>
    <property type="project" value="InterPro"/>
</dbReference>
<comment type="subcellular location">
    <subcellularLocation>
        <location evidence="1">Cell membrane</location>
        <topology evidence="1">Multi-pass membrane protein</topology>
    </subcellularLocation>
</comment>
<evidence type="ECO:0000313" key="11">
    <source>
        <dbReference type="Proteomes" id="UP001348817"/>
    </source>
</evidence>
<evidence type="ECO:0000313" key="10">
    <source>
        <dbReference type="EMBL" id="BDD11241.1"/>
    </source>
</evidence>